<dbReference type="AlphaFoldDB" id="A0A1I7F4G0"/>
<reference evidence="1 2" key="1">
    <citation type="submission" date="2016-10" db="EMBL/GenBank/DDBJ databases">
        <authorList>
            <person name="de Groot N.N."/>
        </authorList>
    </citation>
    <scope>NUCLEOTIDE SEQUENCE [LARGE SCALE GENOMIC DNA]</scope>
    <source>
        <strain evidence="1 2">R-24608</strain>
    </source>
</reference>
<protein>
    <submittedName>
        <fullName evidence="1">Uncharacterized protein</fullName>
    </submittedName>
</protein>
<dbReference type="Proteomes" id="UP000183656">
    <property type="component" value="Unassembled WGS sequence"/>
</dbReference>
<proteinExistence type="predicted"/>
<sequence>MTCPYMSAPWFALLRQRCEGAVQTHVARQLGISATTLNMVLNGTGPYGSGAAKTDRVADRVLHTFGRYPCPHLSAEAGEVQVISAEQCRAHAHRPPPATPRDVKHWQACRQCEHLDASAPPMPRAVQHRNVIPITPVTPHTQEARHV</sequence>
<accession>A0A1I7F4G0</accession>
<evidence type="ECO:0000313" key="1">
    <source>
        <dbReference type="EMBL" id="SFU31060.1"/>
    </source>
</evidence>
<dbReference type="EMBL" id="FPBX01000001">
    <property type="protein sequence ID" value="SFU31060.1"/>
    <property type="molecule type" value="Genomic_DNA"/>
</dbReference>
<name>A0A1I7F4G0_9BURK</name>
<organism evidence="1 2">
    <name type="scientific">Paenacidovorax caeni</name>
    <dbReference type="NCBI Taxonomy" id="343013"/>
    <lineage>
        <taxon>Bacteria</taxon>
        <taxon>Pseudomonadati</taxon>
        <taxon>Pseudomonadota</taxon>
        <taxon>Betaproteobacteria</taxon>
        <taxon>Burkholderiales</taxon>
        <taxon>Comamonadaceae</taxon>
        <taxon>Paenacidovorax</taxon>
    </lineage>
</organism>
<keyword evidence="2" id="KW-1185">Reference proteome</keyword>
<evidence type="ECO:0000313" key="2">
    <source>
        <dbReference type="Proteomes" id="UP000183656"/>
    </source>
</evidence>
<dbReference type="OrthoDB" id="7358102at2"/>
<dbReference type="STRING" id="343013.SAMN04489707_1001166"/>
<gene>
    <name evidence="1" type="ORF">SAMN04489707_1001166</name>
</gene>